<dbReference type="PANTHER" id="PTHR13774:SF39">
    <property type="entry name" value="BIOSYNTHESIS PROTEIN, PUTATIVE-RELATED"/>
    <property type="match status" value="1"/>
</dbReference>
<evidence type="ECO:0000313" key="4">
    <source>
        <dbReference type="EMBL" id="ONG55521.1"/>
    </source>
</evidence>
<dbReference type="GO" id="GO:0016853">
    <property type="term" value="F:isomerase activity"/>
    <property type="evidence" value="ECO:0007669"/>
    <property type="project" value="UniProtKB-KW"/>
</dbReference>
<comment type="similarity">
    <text evidence="1">Belongs to the PhzF family.</text>
</comment>
<dbReference type="OrthoDB" id="9788221at2"/>
<feature type="active site" evidence="3">
    <location>
        <position position="48"/>
    </location>
</feature>
<dbReference type="GO" id="GO:0005737">
    <property type="term" value="C:cytoplasm"/>
    <property type="evidence" value="ECO:0007669"/>
    <property type="project" value="TreeGrafter"/>
</dbReference>
<proteinExistence type="inferred from homology"/>
<dbReference type="Pfam" id="PF02567">
    <property type="entry name" value="PhzC-PhzF"/>
    <property type="match status" value="1"/>
</dbReference>
<name>A0A1V2H3R0_9PROT</name>
<dbReference type="PIRSF" id="PIRSF016184">
    <property type="entry name" value="PhzC_PhzF"/>
    <property type="match status" value="1"/>
</dbReference>
<organism evidence="4 5">
    <name type="scientific">Teichococcus deserti</name>
    <dbReference type="NCBI Taxonomy" id="1817963"/>
    <lineage>
        <taxon>Bacteria</taxon>
        <taxon>Pseudomonadati</taxon>
        <taxon>Pseudomonadota</taxon>
        <taxon>Alphaproteobacteria</taxon>
        <taxon>Acetobacterales</taxon>
        <taxon>Roseomonadaceae</taxon>
        <taxon>Roseomonas</taxon>
    </lineage>
</organism>
<gene>
    <name evidence="4" type="ORF">BKE38_09005</name>
</gene>
<evidence type="ECO:0000256" key="1">
    <source>
        <dbReference type="ARBA" id="ARBA00008270"/>
    </source>
</evidence>
<dbReference type="Gene3D" id="3.10.310.10">
    <property type="entry name" value="Diaminopimelate Epimerase, Chain A, domain 1"/>
    <property type="match status" value="2"/>
</dbReference>
<dbReference type="NCBIfam" id="TIGR00654">
    <property type="entry name" value="PhzF_family"/>
    <property type="match status" value="1"/>
</dbReference>
<dbReference type="EMBL" id="MLCO01000072">
    <property type="protein sequence ID" value="ONG55521.1"/>
    <property type="molecule type" value="Genomic_DNA"/>
</dbReference>
<evidence type="ECO:0000256" key="3">
    <source>
        <dbReference type="PIRSR" id="PIRSR016184-1"/>
    </source>
</evidence>
<evidence type="ECO:0008006" key="6">
    <source>
        <dbReference type="Google" id="ProtNLM"/>
    </source>
</evidence>
<evidence type="ECO:0000256" key="2">
    <source>
        <dbReference type="ARBA" id="ARBA00023235"/>
    </source>
</evidence>
<dbReference type="Proteomes" id="UP000188879">
    <property type="component" value="Unassembled WGS sequence"/>
</dbReference>
<dbReference type="SUPFAM" id="SSF54506">
    <property type="entry name" value="Diaminopimelate epimerase-like"/>
    <property type="match status" value="1"/>
</dbReference>
<dbReference type="RefSeq" id="WP_076957026.1">
    <property type="nucleotide sequence ID" value="NZ_MLCO01000072.1"/>
</dbReference>
<sequence>MQPASPAVTLLTVFPAGPGGGNPCPVVLDARGMDAGAMQALAAAHGHESGFVLPPQDPATADVRFRFFVPAHEMEMCGHATLGAAWLLRARGLASGPELRIETLSGPVRAIFAPDGAAEVTQPPGQVAPVAETHRVLDALGLAPGDLAPGAEVLNAATSRVKTLVPLRRLAALQALLPDPARVRAACEAIGSTGLYPWAAGVAGTVHARQFPRSSGYPEDAATGIAAAALFYGLGAPQAGLTVRQGEAMGRPSEILVRPDPDRPGCRLGGRVALAG</sequence>
<keyword evidence="5" id="KW-1185">Reference proteome</keyword>
<reference evidence="4 5" key="1">
    <citation type="submission" date="2016-10" db="EMBL/GenBank/DDBJ databases">
        <title>Draft Genome sequence of Roseomonas sp. strain M3.</title>
        <authorList>
            <person name="Subhash Y."/>
            <person name="Lee S."/>
        </authorList>
    </citation>
    <scope>NUCLEOTIDE SEQUENCE [LARGE SCALE GENOMIC DNA]</scope>
    <source>
        <strain evidence="4 5">M3</strain>
    </source>
</reference>
<protein>
    <recommendedName>
        <fullName evidence="6">Phenazine biosynthesis protein PhzF</fullName>
    </recommendedName>
</protein>
<dbReference type="PANTHER" id="PTHR13774">
    <property type="entry name" value="PHENAZINE BIOSYNTHESIS PROTEIN"/>
    <property type="match status" value="1"/>
</dbReference>
<comment type="caution">
    <text evidence="4">The sequence shown here is derived from an EMBL/GenBank/DDBJ whole genome shotgun (WGS) entry which is preliminary data.</text>
</comment>
<dbReference type="InterPro" id="IPR003719">
    <property type="entry name" value="Phenazine_PhzF-like"/>
</dbReference>
<keyword evidence="2" id="KW-0413">Isomerase</keyword>
<dbReference type="AlphaFoldDB" id="A0A1V2H3R0"/>
<evidence type="ECO:0000313" key="5">
    <source>
        <dbReference type="Proteomes" id="UP000188879"/>
    </source>
</evidence>
<accession>A0A1V2H3R0</accession>